<dbReference type="GO" id="GO:0046872">
    <property type="term" value="F:metal ion binding"/>
    <property type="evidence" value="ECO:0007669"/>
    <property type="project" value="UniProtKB-KW"/>
</dbReference>
<evidence type="ECO:0000313" key="27">
    <source>
        <dbReference type="EMBL" id="AXG21539.1"/>
    </source>
</evidence>
<evidence type="ECO:0000256" key="23">
    <source>
        <dbReference type="ARBA" id="ARBA00049512"/>
    </source>
</evidence>
<dbReference type="AlphaFoldDB" id="A0A345F0N4"/>
<dbReference type="GO" id="GO:0006123">
    <property type="term" value="P:mitochondrial electron transport, cytochrome c to oxygen"/>
    <property type="evidence" value="ECO:0007669"/>
    <property type="project" value="TreeGrafter"/>
</dbReference>
<comment type="subcellular location">
    <subcellularLocation>
        <location evidence="3 24">Mitochondrion inner membrane</location>
        <topology evidence="3 24">Multi-pass membrane protein</topology>
    </subcellularLocation>
</comment>
<keyword evidence="17 24" id="KW-0249">Electron transport</keyword>
<feature type="transmembrane region" description="Helical" evidence="25">
    <location>
        <begin position="57"/>
        <end position="83"/>
    </location>
</feature>
<feature type="transmembrane region" description="Helical" evidence="25">
    <location>
        <begin position="183"/>
        <end position="210"/>
    </location>
</feature>
<comment type="cofactor">
    <cofactor evidence="1">
        <name>Cu cation</name>
        <dbReference type="ChEBI" id="CHEBI:23378"/>
    </cofactor>
</comment>
<dbReference type="GO" id="GO:0020037">
    <property type="term" value="F:heme binding"/>
    <property type="evidence" value="ECO:0007669"/>
    <property type="project" value="InterPro"/>
</dbReference>
<feature type="transmembrane region" description="Helical" evidence="25">
    <location>
        <begin position="371"/>
        <end position="396"/>
    </location>
</feature>
<dbReference type="CTD" id="4512"/>
<evidence type="ECO:0000256" key="19">
    <source>
        <dbReference type="ARBA" id="ARBA00023004"/>
    </source>
</evidence>
<dbReference type="EC" id="7.1.1.9" evidence="7 24"/>
<dbReference type="CDD" id="cd01663">
    <property type="entry name" value="Cyt_c_Oxidase_I"/>
    <property type="match status" value="1"/>
</dbReference>
<dbReference type="GO" id="GO:0045277">
    <property type="term" value="C:respiratory chain complex IV"/>
    <property type="evidence" value="ECO:0007669"/>
    <property type="project" value="InterPro"/>
</dbReference>
<evidence type="ECO:0000256" key="9">
    <source>
        <dbReference type="ARBA" id="ARBA00022448"/>
    </source>
</evidence>
<gene>
    <name evidence="27" type="primary">COX1</name>
</gene>
<sequence length="522" mass="57326">MLPRQWLFSTNHKDIGTLYFIFGAWSGMVGTSLSLLIRAELGQPGSLIGDDQIYNVIVTAHAFVMIFFMVMPIMIGGFGNWLVPLMLGAPDMAFPRMNNMSFWLLPPSLTLLLASSLVENGAGTGWTVYPPLSAGIAHAGASVDMAIFSLHLAGVSSILGAVNFITTVINMRSSGMTLDRMPLFVWAVAITALLLLLSLPVLAGAITMLLTDRNLNTSFFDPAGGGDPILYQHLFWFFGHPEVYILILPGFGLISHIVSQESGKKEAFGSLGMIYAMLSIGLLGFVVWAHHMFTVGMDVDTRAYFTSATMIIAVPTGIKIFSWLATLHGSQLNYSPALLWALGFIFLFTIGGLTGVVLANSSVDIILHDTYYVVAHFHYVLSMGAVFAIMAGFIQWYPLFTGLTMNPLWLKIQFTIMFVGVNMTFFPQHFLGLAGMPRRYSDYPDAYTAWNVVSSVGSTISLIGVLFLIFIIWESMITNRVALFPLQMTSSIEWYQNLPPAEHSYAELPILTGTYPGESHNL</sequence>
<keyword evidence="12 24" id="KW-0812">Transmembrane</keyword>
<keyword evidence="10 24" id="KW-0349">Heme</keyword>
<keyword evidence="15" id="KW-0460">Magnesium</keyword>
<dbReference type="Pfam" id="PF00115">
    <property type="entry name" value="COX1"/>
    <property type="match status" value="1"/>
</dbReference>
<dbReference type="PANTHER" id="PTHR10422">
    <property type="entry name" value="CYTOCHROME C OXIDASE SUBUNIT 1"/>
    <property type="match status" value="1"/>
</dbReference>
<evidence type="ECO:0000256" key="12">
    <source>
        <dbReference type="ARBA" id="ARBA00022692"/>
    </source>
</evidence>
<feature type="transmembrane region" description="Helical" evidence="25">
    <location>
        <begin position="267"/>
        <end position="291"/>
    </location>
</feature>
<evidence type="ECO:0000256" key="2">
    <source>
        <dbReference type="ARBA" id="ARBA00001971"/>
    </source>
</evidence>
<feature type="transmembrane region" description="Helical" evidence="25">
    <location>
        <begin position="337"/>
        <end position="359"/>
    </location>
</feature>
<keyword evidence="18 25" id="KW-1133">Transmembrane helix</keyword>
<evidence type="ECO:0000256" key="24">
    <source>
        <dbReference type="RuleBase" id="RU000369"/>
    </source>
</evidence>
<evidence type="ECO:0000256" key="17">
    <source>
        <dbReference type="ARBA" id="ARBA00022982"/>
    </source>
</evidence>
<evidence type="ECO:0000256" key="16">
    <source>
        <dbReference type="ARBA" id="ARBA00022967"/>
    </source>
</evidence>
<evidence type="ECO:0000256" key="25">
    <source>
        <dbReference type="SAM" id="Phobius"/>
    </source>
</evidence>
<evidence type="ECO:0000256" key="10">
    <source>
        <dbReference type="ARBA" id="ARBA00022617"/>
    </source>
</evidence>
<evidence type="ECO:0000259" key="26">
    <source>
        <dbReference type="PROSITE" id="PS50855"/>
    </source>
</evidence>
<dbReference type="PANTHER" id="PTHR10422:SF18">
    <property type="entry name" value="CYTOCHROME C OXIDASE SUBUNIT 1"/>
    <property type="match status" value="1"/>
</dbReference>
<feature type="transmembrane region" description="Helical" evidence="25">
    <location>
        <begin position="146"/>
        <end position="171"/>
    </location>
</feature>
<evidence type="ECO:0000256" key="4">
    <source>
        <dbReference type="ARBA" id="ARBA00004673"/>
    </source>
</evidence>
<dbReference type="PROSITE" id="PS00077">
    <property type="entry name" value="COX1_CUB"/>
    <property type="match status" value="1"/>
</dbReference>
<feature type="transmembrane region" description="Helical" evidence="25">
    <location>
        <begin position="408"/>
        <end position="427"/>
    </location>
</feature>
<evidence type="ECO:0000256" key="1">
    <source>
        <dbReference type="ARBA" id="ARBA00001935"/>
    </source>
</evidence>
<protein>
    <recommendedName>
        <fullName evidence="8 24">Cytochrome c oxidase subunit 1</fullName>
        <ecNumber evidence="7 24">7.1.1.9</ecNumber>
    </recommendedName>
</protein>
<comment type="cofactor">
    <cofactor evidence="2">
        <name>heme</name>
        <dbReference type="ChEBI" id="CHEBI:30413"/>
    </cofactor>
</comment>
<proteinExistence type="inferred from homology"/>
<feature type="transmembrane region" description="Helical" evidence="25">
    <location>
        <begin position="303"/>
        <end position="325"/>
    </location>
</feature>
<organism evidence="27">
    <name type="scientific">Isoperla eximia</name>
    <dbReference type="NCBI Taxonomy" id="2283283"/>
    <lineage>
        <taxon>Eukaryota</taxon>
        <taxon>Metazoa</taxon>
        <taxon>Ecdysozoa</taxon>
        <taxon>Arthropoda</taxon>
        <taxon>Hexapoda</taxon>
        <taxon>Insecta</taxon>
        <taxon>Pterygota</taxon>
        <taxon>Neoptera</taxon>
        <taxon>Polyneoptera</taxon>
        <taxon>Plecoptera</taxon>
        <taxon>Perloidea</taxon>
        <taxon>Perlodidae</taxon>
        <taxon>Isoperlinae</taxon>
        <taxon>Isoperla</taxon>
    </lineage>
</organism>
<comment type="catalytic activity">
    <reaction evidence="23">
        <text>4 Fe(II)-[cytochrome c] + O2 + 8 H(+)(in) = 4 Fe(III)-[cytochrome c] + 2 H2O + 4 H(+)(out)</text>
        <dbReference type="Rhea" id="RHEA:11436"/>
        <dbReference type="Rhea" id="RHEA-COMP:10350"/>
        <dbReference type="Rhea" id="RHEA-COMP:14399"/>
        <dbReference type="ChEBI" id="CHEBI:15377"/>
        <dbReference type="ChEBI" id="CHEBI:15378"/>
        <dbReference type="ChEBI" id="CHEBI:15379"/>
        <dbReference type="ChEBI" id="CHEBI:29033"/>
        <dbReference type="ChEBI" id="CHEBI:29034"/>
        <dbReference type="EC" id="7.1.1.9"/>
    </reaction>
    <physiologicalReaction direction="left-to-right" evidence="23">
        <dbReference type="Rhea" id="RHEA:11437"/>
    </physiologicalReaction>
</comment>
<keyword evidence="19 24" id="KW-0408">Iron</keyword>
<comment type="pathway">
    <text evidence="4 24">Energy metabolism; oxidative phosphorylation.</text>
</comment>
<feature type="transmembrane region" description="Helical" evidence="25">
    <location>
        <begin position="16"/>
        <end position="37"/>
    </location>
</feature>
<dbReference type="InterPro" id="IPR033944">
    <property type="entry name" value="Cyt_c_oxase_su1_dom"/>
</dbReference>
<evidence type="ECO:0000256" key="14">
    <source>
        <dbReference type="ARBA" id="ARBA00022792"/>
    </source>
</evidence>
<evidence type="ECO:0000256" key="11">
    <source>
        <dbReference type="ARBA" id="ARBA00022660"/>
    </source>
</evidence>
<dbReference type="GO" id="GO:0004129">
    <property type="term" value="F:cytochrome-c oxidase activity"/>
    <property type="evidence" value="ECO:0007669"/>
    <property type="project" value="UniProtKB-EC"/>
</dbReference>
<feature type="transmembrane region" description="Helical" evidence="25">
    <location>
        <begin position="230"/>
        <end position="255"/>
    </location>
</feature>
<evidence type="ECO:0000256" key="6">
    <source>
        <dbReference type="ARBA" id="ARBA00011164"/>
    </source>
</evidence>
<evidence type="ECO:0000256" key="15">
    <source>
        <dbReference type="ARBA" id="ARBA00022842"/>
    </source>
</evidence>
<keyword evidence="9 24" id="KW-0813">Transport</keyword>
<evidence type="ECO:0000256" key="20">
    <source>
        <dbReference type="ARBA" id="ARBA00023008"/>
    </source>
</evidence>
<dbReference type="SUPFAM" id="SSF81442">
    <property type="entry name" value="Cytochrome c oxidase subunit I-like"/>
    <property type="match status" value="1"/>
</dbReference>
<keyword evidence="20 24" id="KW-0186">Copper</keyword>
<dbReference type="InterPro" id="IPR023616">
    <property type="entry name" value="Cyt_c_oxase-like_su1_dom"/>
</dbReference>
<evidence type="ECO:0000256" key="22">
    <source>
        <dbReference type="ARBA" id="ARBA00023136"/>
    </source>
</evidence>
<feature type="domain" description="Cytochrome oxidase subunit I profile" evidence="26">
    <location>
        <begin position="1"/>
        <end position="512"/>
    </location>
</feature>
<keyword evidence="21 24" id="KW-0496">Mitochondrion</keyword>
<dbReference type="GO" id="GO:0015990">
    <property type="term" value="P:electron transport coupled proton transport"/>
    <property type="evidence" value="ECO:0007669"/>
    <property type="project" value="TreeGrafter"/>
</dbReference>
<comment type="subunit">
    <text evidence="6">Component of the cytochrome c oxidase (complex IV, CIV), a multisubunit enzyme composed of a catalytic core of 3 subunits and several supernumerary subunits. The complex exists as a monomer or a dimer and forms supercomplexes (SCs) in the inner mitochondrial membrane with ubiquinol-cytochrome c oxidoreductase (cytochrome b-c1 complex, complex III, CIII).</text>
</comment>
<dbReference type="EMBL" id="MG910457">
    <property type="protein sequence ID" value="AXG21539.1"/>
    <property type="molecule type" value="Genomic_DNA"/>
</dbReference>
<evidence type="ECO:0000256" key="21">
    <source>
        <dbReference type="ARBA" id="ARBA00023128"/>
    </source>
</evidence>
<keyword evidence="16" id="KW-1278">Translocase</keyword>
<dbReference type="FunFam" id="1.20.210.10:FF:000001">
    <property type="entry name" value="Cytochrome c oxidase subunit 1"/>
    <property type="match status" value="1"/>
</dbReference>
<evidence type="ECO:0000256" key="7">
    <source>
        <dbReference type="ARBA" id="ARBA00012949"/>
    </source>
</evidence>
<dbReference type="PROSITE" id="PS50855">
    <property type="entry name" value="COX1"/>
    <property type="match status" value="1"/>
</dbReference>
<name>A0A345F0N4_9NEOP</name>
<evidence type="ECO:0000256" key="5">
    <source>
        <dbReference type="ARBA" id="ARBA00009578"/>
    </source>
</evidence>
<dbReference type="PRINTS" id="PR01165">
    <property type="entry name" value="CYCOXIDASEI"/>
</dbReference>
<accession>A0A345F0N4</accession>
<evidence type="ECO:0000256" key="8">
    <source>
        <dbReference type="ARBA" id="ARBA00015947"/>
    </source>
</evidence>
<evidence type="ECO:0000256" key="18">
    <source>
        <dbReference type="ARBA" id="ARBA00022989"/>
    </source>
</evidence>
<dbReference type="InterPro" id="IPR023615">
    <property type="entry name" value="Cyt_c_Oxase_su1_BS"/>
</dbReference>
<keyword evidence="13 24" id="KW-0479">Metal-binding</keyword>
<dbReference type="InterPro" id="IPR000883">
    <property type="entry name" value="Cyt_C_Oxase_1"/>
</dbReference>
<comment type="similarity">
    <text evidence="5 24">Belongs to the heme-copper respiratory oxidase family.</text>
</comment>
<comment type="function">
    <text evidence="24">Component of the cytochrome c oxidase, the last enzyme in the mitochondrial electron transport chain which drives oxidative phosphorylation. The respiratory chain contains 3 multisubunit complexes succinate dehydrogenase (complex II, CII), ubiquinol-cytochrome c oxidoreductase (cytochrome b-c1 complex, complex III, CIII) and cytochrome c oxidase (complex IV, CIV), that cooperate to transfer electrons derived from NADH and succinate to molecular oxygen, creating an electrochemical gradient over the inner membrane that drives transmembrane transport and the ATP synthase. Cytochrome c oxidase is the component of the respiratory chain that catalyzes the reduction of oxygen to water. Electrons originating from reduced cytochrome c in the intermembrane space (IMS) are transferred via the dinuclear copper A center (CU(A)) of subunit 2 and heme A of subunit 1 to the active site in subunit 1, a binuclear center (BNC) formed by heme A3 and copper B (CU(B)). The BNC reduces molecular oxygen to 2 water molecules using 4 electrons from cytochrome c in the IMS and 4 protons from the mitochondrial matrix.</text>
</comment>
<keyword evidence="11 24" id="KW-0679">Respiratory chain</keyword>
<dbReference type="InterPro" id="IPR036927">
    <property type="entry name" value="Cyt_c_oxase-like_su1_sf"/>
</dbReference>
<dbReference type="UniPathway" id="UPA00705"/>
<dbReference type="GeneID" id="37541706"/>
<evidence type="ECO:0000256" key="3">
    <source>
        <dbReference type="ARBA" id="ARBA00004448"/>
    </source>
</evidence>
<evidence type="ECO:0000256" key="13">
    <source>
        <dbReference type="ARBA" id="ARBA00022723"/>
    </source>
</evidence>
<geneLocation type="mitochondrion" evidence="27"/>
<dbReference type="RefSeq" id="YP_009502932.1">
    <property type="nucleotide sequence ID" value="NC_038167.1"/>
</dbReference>
<keyword evidence="14 24" id="KW-0999">Mitochondrion inner membrane</keyword>
<feature type="transmembrane region" description="Helical" evidence="25">
    <location>
        <begin position="447"/>
        <end position="473"/>
    </location>
</feature>
<dbReference type="Gene3D" id="1.20.210.10">
    <property type="entry name" value="Cytochrome c oxidase-like, subunit I domain"/>
    <property type="match status" value="1"/>
</dbReference>
<dbReference type="GO" id="GO:0005743">
    <property type="term" value="C:mitochondrial inner membrane"/>
    <property type="evidence" value="ECO:0007669"/>
    <property type="project" value="UniProtKB-SubCell"/>
</dbReference>
<keyword evidence="22 24" id="KW-0472">Membrane</keyword>
<reference evidence="27" key="1">
    <citation type="journal article" date="2018" name="Gene">
        <title>The complete mitochondrial genome of the stonefly Isoperla eximia (Plecoptera: Perloidea; Perlodidae).</title>
        <authorList>
            <person name="Wang Y."/>
            <person name="Cao J.J."/>
            <person name="Li W.H."/>
        </authorList>
    </citation>
    <scope>NUCLEOTIDE SEQUENCE</scope>
</reference>